<name>A0A382Z066_9ZZZZ</name>
<accession>A0A382Z066</accession>
<dbReference type="InterPro" id="IPR053926">
    <property type="entry name" value="RecX_HTH_1st"/>
</dbReference>
<feature type="non-terminal residue" evidence="4">
    <location>
        <position position="110"/>
    </location>
</feature>
<dbReference type="PANTHER" id="PTHR33602:SF1">
    <property type="entry name" value="REGULATORY PROTEIN RECX FAMILY PROTEIN"/>
    <property type="match status" value="1"/>
</dbReference>
<evidence type="ECO:0000256" key="2">
    <source>
        <dbReference type="ARBA" id="ARBA00022490"/>
    </source>
</evidence>
<keyword evidence="2" id="KW-0963">Cytoplasm</keyword>
<sequence length="110" mass="13023">MFLQRHYRIQERMDNLALNAALHLLKYRARSCWELKNRLQQKNFPNAKINEVLGYLIELGYVDDEKFADLFATDKIKQYGVGPIYLHSELSKHNIPDEQINNAIQRGYKN</sequence>
<dbReference type="PANTHER" id="PTHR33602">
    <property type="entry name" value="REGULATORY PROTEIN RECX FAMILY PROTEIN"/>
    <property type="match status" value="1"/>
</dbReference>
<feature type="domain" description="RecX first three-helical" evidence="3">
    <location>
        <begin position="17"/>
        <end position="56"/>
    </location>
</feature>
<dbReference type="Pfam" id="PF21982">
    <property type="entry name" value="RecX_HTH1"/>
    <property type="match status" value="1"/>
</dbReference>
<dbReference type="GO" id="GO:0006282">
    <property type="term" value="P:regulation of DNA repair"/>
    <property type="evidence" value="ECO:0007669"/>
    <property type="project" value="InterPro"/>
</dbReference>
<reference evidence="4" key="1">
    <citation type="submission" date="2018-05" db="EMBL/GenBank/DDBJ databases">
        <authorList>
            <person name="Lanie J.A."/>
            <person name="Ng W.-L."/>
            <person name="Kazmierczak K.M."/>
            <person name="Andrzejewski T.M."/>
            <person name="Davidsen T.M."/>
            <person name="Wayne K.J."/>
            <person name="Tettelin H."/>
            <person name="Glass J.I."/>
            <person name="Rusch D."/>
            <person name="Podicherti R."/>
            <person name="Tsui H.-C.T."/>
            <person name="Winkler M.E."/>
        </authorList>
    </citation>
    <scope>NUCLEOTIDE SEQUENCE</scope>
</reference>
<organism evidence="4">
    <name type="scientific">marine metagenome</name>
    <dbReference type="NCBI Taxonomy" id="408172"/>
    <lineage>
        <taxon>unclassified sequences</taxon>
        <taxon>metagenomes</taxon>
        <taxon>ecological metagenomes</taxon>
    </lineage>
</organism>
<dbReference type="AlphaFoldDB" id="A0A382Z066"/>
<evidence type="ECO:0000313" key="4">
    <source>
        <dbReference type="EMBL" id="SVD88138.1"/>
    </source>
</evidence>
<protein>
    <recommendedName>
        <fullName evidence="3">RecX first three-helical domain-containing protein</fullName>
    </recommendedName>
</protein>
<evidence type="ECO:0000256" key="1">
    <source>
        <dbReference type="ARBA" id="ARBA00004496"/>
    </source>
</evidence>
<proteinExistence type="predicted"/>
<dbReference type="InterPro" id="IPR036388">
    <property type="entry name" value="WH-like_DNA-bd_sf"/>
</dbReference>
<dbReference type="Gene3D" id="1.10.10.10">
    <property type="entry name" value="Winged helix-like DNA-binding domain superfamily/Winged helix DNA-binding domain"/>
    <property type="match status" value="2"/>
</dbReference>
<comment type="subcellular location">
    <subcellularLocation>
        <location evidence="1">Cytoplasm</location>
    </subcellularLocation>
</comment>
<gene>
    <name evidence="4" type="ORF">METZ01_LOCUS440992</name>
</gene>
<evidence type="ECO:0000259" key="3">
    <source>
        <dbReference type="Pfam" id="PF21982"/>
    </source>
</evidence>
<dbReference type="GO" id="GO:0005737">
    <property type="term" value="C:cytoplasm"/>
    <property type="evidence" value="ECO:0007669"/>
    <property type="project" value="UniProtKB-SubCell"/>
</dbReference>
<dbReference type="EMBL" id="UINC01179453">
    <property type="protein sequence ID" value="SVD88138.1"/>
    <property type="molecule type" value="Genomic_DNA"/>
</dbReference>
<dbReference type="InterPro" id="IPR003783">
    <property type="entry name" value="Regulatory_RecX"/>
</dbReference>